<keyword evidence="2" id="KW-0732">Signal</keyword>
<organism evidence="3 4">
    <name type="scientific">Cochliobolus sativus</name>
    <name type="common">Common root rot and spot blotch fungus</name>
    <name type="synonym">Bipolaris sorokiniana</name>
    <dbReference type="NCBI Taxonomy" id="45130"/>
    <lineage>
        <taxon>Eukaryota</taxon>
        <taxon>Fungi</taxon>
        <taxon>Dikarya</taxon>
        <taxon>Ascomycota</taxon>
        <taxon>Pezizomycotina</taxon>
        <taxon>Dothideomycetes</taxon>
        <taxon>Pleosporomycetidae</taxon>
        <taxon>Pleosporales</taxon>
        <taxon>Pleosporineae</taxon>
        <taxon>Pleosporaceae</taxon>
        <taxon>Bipolaris</taxon>
    </lineage>
</organism>
<feature type="chain" id="PRO_5034229223" evidence="2">
    <location>
        <begin position="19"/>
        <end position="87"/>
    </location>
</feature>
<evidence type="ECO:0000313" key="3">
    <source>
        <dbReference type="EMBL" id="KAF5852772.1"/>
    </source>
</evidence>
<reference evidence="3" key="1">
    <citation type="submission" date="2019-11" db="EMBL/GenBank/DDBJ databases">
        <title>Bipolaris sorokiniana Genome sequencing.</title>
        <authorList>
            <person name="Wang H."/>
        </authorList>
    </citation>
    <scope>NUCLEOTIDE SEQUENCE</scope>
</reference>
<feature type="region of interest" description="Disordered" evidence="1">
    <location>
        <begin position="38"/>
        <end position="87"/>
    </location>
</feature>
<proteinExistence type="predicted"/>
<accession>A0A8H5ZNN6</accession>
<name>A0A8H5ZNN6_COCSA</name>
<dbReference type="AlphaFoldDB" id="A0A8H5ZNN6"/>
<evidence type="ECO:0000256" key="2">
    <source>
        <dbReference type="SAM" id="SignalP"/>
    </source>
</evidence>
<feature type="compositionally biased region" description="Basic and acidic residues" evidence="1">
    <location>
        <begin position="43"/>
        <end position="87"/>
    </location>
</feature>
<dbReference type="Proteomes" id="UP000624244">
    <property type="component" value="Unassembled WGS sequence"/>
</dbReference>
<dbReference type="EMBL" id="WNKQ01000003">
    <property type="protein sequence ID" value="KAF5852772.1"/>
    <property type="molecule type" value="Genomic_DNA"/>
</dbReference>
<comment type="caution">
    <text evidence="3">The sequence shown here is derived from an EMBL/GenBank/DDBJ whole genome shotgun (WGS) entry which is preliminary data.</text>
</comment>
<feature type="signal peptide" evidence="2">
    <location>
        <begin position="1"/>
        <end position="18"/>
    </location>
</feature>
<gene>
    <name evidence="3" type="ORF">GGP41_008225</name>
</gene>
<sequence>MRFSNLVTVALMATSAASFPISAAGNAPAPVEGLEGLMGRNAEPQKLKVDKREPQKLKREPQKLKVDKREPQKLKVDKREPQKLKVD</sequence>
<protein>
    <submittedName>
        <fullName evidence="3">Uncharacterized protein</fullName>
    </submittedName>
</protein>
<evidence type="ECO:0000313" key="4">
    <source>
        <dbReference type="Proteomes" id="UP000624244"/>
    </source>
</evidence>
<evidence type="ECO:0000256" key="1">
    <source>
        <dbReference type="SAM" id="MobiDB-lite"/>
    </source>
</evidence>